<dbReference type="RefSeq" id="WP_189026449.1">
    <property type="nucleotide sequence ID" value="NZ_BMNE01000002.1"/>
</dbReference>
<accession>A0ABQ2KAU9</accession>
<proteinExistence type="predicted"/>
<dbReference type="EMBL" id="BMNE01000002">
    <property type="protein sequence ID" value="GGN75941.1"/>
    <property type="molecule type" value="Genomic_DNA"/>
</dbReference>
<sequence>MKDGRPFRELAVVTMHLNGGFTKVVLGQAHGEFGTAWDIPTETIPVHLRAIGSRMLLVGRFQVPEAGDSGEDIRRALRHPEVLEVDDPTWAGDLKGSA</sequence>
<evidence type="ECO:0000313" key="2">
    <source>
        <dbReference type="Proteomes" id="UP000658127"/>
    </source>
</evidence>
<reference evidence="2" key="1">
    <citation type="journal article" date="2019" name="Int. J. Syst. Evol. Microbiol.">
        <title>The Global Catalogue of Microorganisms (GCM) 10K type strain sequencing project: providing services to taxonomists for standard genome sequencing and annotation.</title>
        <authorList>
            <consortium name="The Broad Institute Genomics Platform"/>
            <consortium name="The Broad Institute Genome Sequencing Center for Infectious Disease"/>
            <person name="Wu L."/>
            <person name="Ma J."/>
        </authorList>
    </citation>
    <scope>NUCLEOTIDE SEQUENCE [LARGE SCALE GENOMIC DNA]</scope>
    <source>
        <strain evidence="2">CGMCC 4.7329</strain>
    </source>
</reference>
<name>A0ABQ2KAU9_9NOCA</name>
<protein>
    <submittedName>
        <fullName evidence="1">Uncharacterized protein</fullName>
    </submittedName>
</protein>
<comment type="caution">
    <text evidence="1">The sequence shown here is derived from an EMBL/GenBank/DDBJ whole genome shotgun (WGS) entry which is preliminary data.</text>
</comment>
<keyword evidence="2" id="KW-1185">Reference proteome</keyword>
<evidence type="ECO:0000313" key="1">
    <source>
        <dbReference type="EMBL" id="GGN75941.1"/>
    </source>
</evidence>
<gene>
    <name evidence="1" type="ORF">GCM10011610_20750</name>
</gene>
<organism evidence="1 2">
    <name type="scientific">Nocardia rhizosphaerihabitans</name>
    <dbReference type="NCBI Taxonomy" id="1691570"/>
    <lineage>
        <taxon>Bacteria</taxon>
        <taxon>Bacillati</taxon>
        <taxon>Actinomycetota</taxon>
        <taxon>Actinomycetes</taxon>
        <taxon>Mycobacteriales</taxon>
        <taxon>Nocardiaceae</taxon>
        <taxon>Nocardia</taxon>
    </lineage>
</organism>
<dbReference type="Proteomes" id="UP000658127">
    <property type="component" value="Unassembled WGS sequence"/>
</dbReference>